<keyword evidence="2" id="KW-1185">Reference proteome</keyword>
<sequence length="107" mass="12491">MITKLQFNICKLETSYRANSEIEDLNERVQENIPDVLQYSCLYWSNHVCSSVDLVGEEVCEYLDTFLRGRRVLYWLEVLSVMGRVPEAISALRKVIACRRRRMPCAS</sequence>
<accession>A0A0C3ARP1</accession>
<reference evidence="2" key="2">
    <citation type="submission" date="2015-01" db="EMBL/GenBank/DDBJ databases">
        <title>Evolutionary Origins and Diversification of the Mycorrhizal Mutualists.</title>
        <authorList>
            <consortium name="DOE Joint Genome Institute"/>
            <consortium name="Mycorrhizal Genomics Consortium"/>
            <person name="Kohler A."/>
            <person name="Kuo A."/>
            <person name="Nagy L.G."/>
            <person name="Floudas D."/>
            <person name="Copeland A."/>
            <person name="Barry K.W."/>
            <person name="Cichocki N."/>
            <person name="Veneault-Fourrey C."/>
            <person name="LaButti K."/>
            <person name="Lindquist E.A."/>
            <person name="Lipzen A."/>
            <person name="Lundell T."/>
            <person name="Morin E."/>
            <person name="Murat C."/>
            <person name="Riley R."/>
            <person name="Ohm R."/>
            <person name="Sun H."/>
            <person name="Tunlid A."/>
            <person name="Henrissat B."/>
            <person name="Grigoriev I.V."/>
            <person name="Hibbett D.S."/>
            <person name="Martin F."/>
        </authorList>
    </citation>
    <scope>NUCLEOTIDE SEQUENCE [LARGE SCALE GENOMIC DNA]</scope>
    <source>
        <strain evidence="2">MAFF 305830</strain>
    </source>
</reference>
<dbReference type="STRING" id="933852.A0A0C3ARP1"/>
<protein>
    <submittedName>
        <fullName evidence="1">Uncharacterized protein</fullName>
    </submittedName>
</protein>
<proteinExistence type="predicted"/>
<reference evidence="1 2" key="1">
    <citation type="submission" date="2014-04" db="EMBL/GenBank/DDBJ databases">
        <authorList>
            <consortium name="DOE Joint Genome Institute"/>
            <person name="Kuo A."/>
            <person name="Zuccaro A."/>
            <person name="Kohler A."/>
            <person name="Nagy L.G."/>
            <person name="Floudas D."/>
            <person name="Copeland A."/>
            <person name="Barry K.W."/>
            <person name="Cichocki N."/>
            <person name="Veneault-Fourrey C."/>
            <person name="LaButti K."/>
            <person name="Lindquist E.A."/>
            <person name="Lipzen A."/>
            <person name="Lundell T."/>
            <person name="Morin E."/>
            <person name="Murat C."/>
            <person name="Sun H."/>
            <person name="Tunlid A."/>
            <person name="Henrissat B."/>
            <person name="Grigoriev I.V."/>
            <person name="Hibbett D.S."/>
            <person name="Martin F."/>
            <person name="Nordberg H.P."/>
            <person name="Cantor M.N."/>
            <person name="Hua S.X."/>
        </authorList>
    </citation>
    <scope>NUCLEOTIDE SEQUENCE [LARGE SCALE GENOMIC DNA]</scope>
    <source>
        <strain evidence="1 2">MAFF 305830</strain>
    </source>
</reference>
<gene>
    <name evidence="1" type="ORF">M408DRAFT_332771</name>
</gene>
<organism evidence="1 2">
    <name type="scientific">Serendipita vermifera MAFF 305830</name>
    <dbReference type="NCBI Taxonomy" id="933852"/>
    <lineage>
        <taxon>Eukaryota</taxon>
        <taxon>Fungi</taxon>
        <taxon>Dikarya</taxon>
        <taxon>Basidiomycota</taxon>
        <taxon>Agaricomycotina</taxon>
        <taxon>Agaricomycetes</taxon>
        <taxon>Sebacinales</taxon>
        <taxon>Serendipitaceae</taxon>
        <taxon>Serendipita</taxon>
    </lineage>
</organism>
<dbReference type="OrthoDB" id="3266532at2759"/>
<evidence type="ECO:0000313" key="1">
    <source>
        <dbReference type="EMBL" id="KIM22719.1"/>
    </source>
</evidence>
<name>A0A0C3ARP1_SERVB</name>
<dbReference type="Proteomes" id="UP000054097">
    <property type="component" value="Unassembled WGS sequence"/>
</dbReference>
<dbReference type="HOGENOM" id="CLU_2211600_0_0_1"/>
<dbReference type="EMBL" id="KN824349">
    <property type="protein sequence ID" value="KIM22719.1"/>
    <property type="molecule type" value="Genomic_DNA"/>
</dbReference>
<dbReference type="AlphaFoldDB" id="A0A0C3ARP1"/>
<evidence type="ECO:0000313" key="2">
    <source>
        <dbReference type="Proteomes" id="UP000054097"/>
    </source>
</evidence>